<keyword evidence="2 4" id="KW-0326">Glycosidase</keyword>
<sequence>MPKNELLQNLIDTGFNLPKHQPYPELTDGFVARRLDKPAGKVDVVMDTDTFNEIDDQYAISYMLKHDEKFNVQAIYAAPFVNEKMKGAPTAAVGMEKSYDEIFNILKLLGREDMFDKVYRGSTSFLHDEQTPVISDAAKDLVEKAMLRADDDPLYVIAIGAISNVASALLMKPEIAKKIVVVWLGGHSLDWPDTMEFNMVQDIAGARVLLTCGVPVVLFPCMGVVSSLATTGPELQHWLKGKNALCDYLCDITCTEAEECGQGPYWSRAIWDVAPVAWFLSDAVMDRLEPAPIPSYDGHYSIDKSRYPIRYVYALNRDKIMGDLFETLTK</sequence>
<evidence type="ECO:0000259" key="3">
    <source>
        <dbReference type="Pfam" id="PF01156"/>
    </source>
</evidence>
<protein>
    <submittedName>
        <fullName evidence="4">Pyrimidine-specific ribonucleoside hydrolase rihB</fullName>
        <ecNumber evidence="4">3.2.2.8</ecNumber>
    </submittedName>
</protein>
<dbReference type="GO" id="GO:0050263">
    <property type="term" value="F:ribosylpyrimidine nucleosidase activity"/>
    <property type="evidence" value="ECO:0007669"/>
    <property type="project" value="UniProtKB-EC"/>
</dbReference>
<name>A0A1C6FXQ4_9FIRM</name>
<dbReference type="InterPro" id="IPR036452">
    <property type="entry name" value="Ribo_hydro-like"/>
</dbReference>
<dbReference type="EC" id="3.2.2.8" evidence="4"/>
<organism evidence="4">
    <name type="scientific">uncultured Anaerotruncus sp</name>
    <dbReference type="NCBI Taxonomy" id="905011"/>
    <lineage>
        <taxon>Bacteria</taxon>
        <taxon>Bacillati</taxon>
        <taxon>Bacillota</taxon>
        <taxon>Clostridia</taxon>
        <taxon>Eubacteriales</taxon>
        <taxon>Oscillospiraceae</taxon>
        <taxon>Anaerotruncus</taxon>
        <taxon>environmental samples</taxon>
    </lineage>
</organism>
<dbReference type="EMBL" id="FMHG01000001">
    <property type="protein sequence ID" value="SCJ37730.1"/>
    <property type="molecule type" value="Genomic_DNA"/>
</dbReference>
<dbReference type="GO" id="GO:0008477">
    <property type="term" value="F:purine nucleosidase activity"/>
    <property type="evidence" value="ECO:0007669"/>
    <property type="project" value="TreeGrafter"/>
</dbReference>
<evidence type="ECO:0000256" key="2">
    <source>
        <dbReference type="ARBA" id="ARBA00023295"/>
    </source>
</evidence>
<feature type="domain" description="Inosine/uridine-preferring nucleoside hydrolase" evidence="3">
    <location>
        <begin position="44"/>
        <end position="285"/>
    </location>
</feature>
<dbReference type="PANTHER" id="PTHR12304">
    <property type="entry name" value="INOSINE-URIDINE PREFERRING NUCLEOSIDE HYDROLASE"/>
    <property type="match status" value="1"/>
</dbReference>
<dbReference type="GO" id="GO:0005829">
    <property type="term" value="C:cytosol"/>
    <property type="evidence" value="ECO:0007669"/>
    <property type="project" value="TreeGrafter"/>
</dbReference>
<dbReference type="GO" id="GO:0006152">
    <property type="term" value="P:purine nucleoside catabolic process"/>
    <property type="evidence" value="ECO:0007669"/>
    <property type="project" value="TreeGrafter"/>
</dbReference>
<keyword evidence="1 4" id="KW-0378">Hydrolase</keyword>
<reference evidence="4" key="1">
    <citation type="submission" date="2015-09" db="EMBL/GenBank/DDBJ databases">
        <authorList>
            <consortium name="Pathogen Informatics"/>
        </authorList>
    </citation>
    <scope>NUCLEOTIDE SEQUENCE</scope>
    <source>
        <strain evidence="4">2789STDY5834896</strain>
    </source>
</reference>
<dbReference type="InterPro" id="IPR023186">
    <property type="entry name" value="IUNH"/>
</dbReference>
<dbReference type="InterPro" id="IPR001910">
    <property type="entry name" value="Inosine/uridine_hydrolase_dom"/>
</dbReference>
<dbReference type="AlphaFoldDB" id="A0A1C6FXQ4"/>
<accession>A0A1C6FXQ4</accession>
<proteinExistence type="predicted"/>
<evidence type="ECO:0000313" key="4">
    <source>
        <dbReference type="EMBL" id="SCJ37730.1"/>
    </source>
</evidence>
<evidence type="ECO:0000256" key="1">
    <source>
        <dbReference type="ARBA" id="ARBA00022801"/>
    </source>
</evidence>
<dbReference type="Gene3D" id="3.90.245.10">
    <property type="entry name" value="Ribonucleoside hydrolase-like"/>
    <property type="match status" value="1"/>
</dbReference>
<gene>
    <name evidence="4" type="primary">rihB_3</name>
    <name evidence="4" type="ORF">SAMEA3545359_00146</name>
</gene>
<dbReference type="PANTHER" id="PTHR12304:SF4">
    <property type="entry name" value="URIDINE NUCLEOSIDASE"/>
    <property type="match status" value="1"/>
</dbReference>
<dbReference type="SUPFAM" id="SSF53590">
    <property type="entry name" value="Nucleoside hydrolase"/>
    <property type="match status" value="1"/>
</dbReference>
<dbReference type="Pfam" id="PF01156">
    <property type="entry name" value="IU_nuc_hydro"/>
    <property type="match status" value="1"/>
</dbReference>